<evidence type="ECO:0000313" key="2">
    <source>
        <dbReference type="Proteomes" id="UP000801492"/>
    </source>
</evidence>
<reference evidence="1" key="1">
    <citation type="submission" date="2019-08" db="EMBL/GenBank/DDBJ databases">
        <title>The genome of the North American firefly Photinus pyralis.</title>
        <authorList>
            <consortium name="Photinus pyralis genome working group"/>
            <person name="Fallon T.R."/>
            <person name="Sander Lower S.E."/>
            <person name="Weng J.-K."/>
        </authorList>
    </citation>
    <scope>NUCLEOTIDE SEQUENCE</scope>
    <source>
        <strain evidence="1">TRF0915ILg1</strain>
        <tissue evidence="1">Whole body</tissue>
    </source>
</reference>
<protein>
    <submittedName>
        <fullName evidence="1">Uncharacterized protein</fullName>
    </submittedName>
</protein>
<sequence>MQLLVTNIQPDDFTLYNCVSKNVKETVEGSIILYEEYSGLSYTKLGKTNTVTFGNQCLKSKVLTKTKEGTSGTNFKATVFEYGTFYDLLPKKREKPKYVHTINQYFGAWMVDVEPRYSSNNETVWVTNDDICNSLDCNSKEDLVLNKPYKTNRSKIPAWRFETHLWFKLRFFSVDKNGLWVIFTTPYKNNTAVIKVSRNENVKTKRHLGAQQLNTPVAIVTPKSEFTILSQNILVLQVDIHAMKPQYIFDVTLNNSEFDDMFVAYGTLYGIGNFSKNSKLFAVDLYSKKVLNIDSINEKVIKILKKSPYINLPSQTQAEQFFYRFQ</sequence>
<accession>A0A8K0D8C5</accession>
<organism evidence="1 2">
    <name type="scientific">Ignelater luminosus</name>
    <name type="common">Cucubano</name>
    <name type="synonym">Pyrophorus luminosus</name>
    <dbReference type="NCBI Taxonomy" id="2038154"/>
    <lineage>
        <taxon>Eukaryota</taxon>
        <taxon>Metazoa</taxon>
        <taxon>Ecdysozoa</taxon>
        <taxon>Arthropoda</taxon>
        <taxon>Hexapoda</taxon>
        <taxon>Insecta</taxon>
        <taxon>Pterygota</taxon>
        <taxon>Neoptera</taxon>
        <taxon>Endopterygota</taxon>
        <taxon>Coleoptera</taxon>
        <taxon>Polyphaga</taxon>
        <taxon>Elateriformia</taxon>
        <taxon>Elateroidea</taxon>
        <taxon>Elateridae</taxon>
        <taxon>Agrypninae</taxon>
        <taxon>Pyrophorini</taxon>
        <taxon>Ignelater</taxon>
    </lineage>
</organism>
<keyword evidence="2" id="KW-1185">Reference proteome</keyword>
<dbReference type="EMBL" id="VTPC01002673">
    <property type="protein sequence ID" value="KAF2899704.1"/>
    <property type="molecule type" value="Genomic_DNA"/>
</dbReference>
<dbReference type="AlphaFoldDB" id="A0A8K0D8C5"/>
<dbReference type="Proteomes" id="UP000801492">
    <property type="component" value="Unassembled WGS sequence"/>
</dbReference>
<comment type="caution">
    <text evidence="1">The sequence shown here is derived from an EMBL/GenBank/DDBJ whole genome shotgun (WGS) entry which is preliminary data.</text>
</comment>
<name>A0A8K0D8C5_IGNLU</name>
<gene>
    <name evidence="1" type="ORF">ILUMI_06471</name>
</gene>
<evidence type="ECO:0000313" key="1">
    <source>
        <dbReference type="EMBL" id="KAF2899704.1"/>
    </source>
</evidence>
<proteinExistence type="predicted"/>